<dbReference type="GO" id="GO:0004407">
    <property type="term" value="F:histone deacetylase activity"/>
    <property type="evidence" value="ECO:0007669"/>
    <property type="project" value="TreeGrafter"/>
</dbReference>
<dbReference type="OrthoDB" id="9808367at2"/>
<evidence type="ECO:0000256" key="4">
    <source>
        <dbReference type="ARBA" id="ARBA00022627"/>
    </source>
</evidence>
<dbReference type="EMBL" id="LPVY01000012">
    <property type="protein sequence ID" value="KZB64641.1"/>
    <property type="molecule type" value="Genomic_DNA"/>
</dbReference>
<keyword evidence="4" id="KW-0006">Acetoin catabolism</keyword>
<gene>
    <name evidence="6" type="ORF">AUP42_01435</name>
</gene>
<organism evidence="6 7">
    <name type="scientific">Thalassospira lucentensis</name>
    <dbReference type="NCBI Taxonomy" id="168935"/>
    <lineage>
        <taxon>Bacteria</taxon>
        <taxon>Pseudomonadati</taxon>
        <taxon>Pseudomonadota</taxon>
        <taxon>Alphaproteobacteria</taxon>
        <taxon>Rhodospirillales</taxon>
        <taxon>Thalassospiraceae</taxon>
        <taxon>Thalassospira</taxon>
    </lineage>
</organism>
<dbReference type="SUPFAM" id="SSF52768">
    <property type="entry name" value="Arginase/deacetylase"/>
    <property type="match status" value="1"/>
</dbReference>
<dbReference type="RefSeq" id="WP_062951900.1">
    <property type="nucleotide sequence ID" value="NZ_LPVY01000012.1"/>
</dbReference>
<evidence type="ECO:0000256" key="1">
    <source>
        <dbReference type="ARBA" id="ARBA00005101"/>
    </source>
</evidence>
<dbReference type="PRINTS" id="PR01270">
    <property type="entry name" value="HDASUPER"/>
</dbReference>
<dbReference type="CDD" id="cd09994">
    <property type="entry name" value="HDAC_AcuC_like"/>
    <property type="match status" value="1"/>
</dbReference>
<dbReference type="InterPro" id="IPR023801">
    <property type="entry name" value="His_deacetylse_dom"/>
</dbReference>
<dbReference type="Proteomes" id="UP000076335">
    <property type="component" value="Unassembled WGS sequence"/>
</dbReference>
<dbReference type="AlphaFoldDB" id="A0A154L5B1"/>
<evidence type="ECO:0000259" key="5">
    <source>
        <dbReference type="Pfam" id="PF00850"/>
    </source>
</evidence>
<dbReference type="UniPathway" id="UPA00040"/>
<name>A0A154L5B1_9PROT</name>
<protein>
    <recommendedName>
        <fullName evidence="3">Acetoin utilization protein AcuC</fullName>
    </recommendedName>
</protein>
<dbReference type="PANTHER" id="PTHR10625">
    <property type="entry name" value="HISTONE DEACETYLASE HDAC1-RELATED"/>
    <property type="match status" value="1"/>
</dbReference>
<dbReference type="Pfam" id="PF00850">
    <property type="entry name" value="Hist_deacetyl"/>
    <property type="match status" value="1"/>
</dbReference>
<evidence type="ECO:0000256" key="3">
    <source>
        <dbReference type="ARBA" id="ARBA00020218"/>
    </source>
</evidence>
<reference evidence="6 7" key="1">
    <citation type="submission" date="2015-12" db="EMBL/GenBank/DDBJ databases">
        <title>Genome sequence of Thalassospira lucentensis MCCC 1A02072.</title>
        <authorList>
            <person name="Lu L."/>
            <person name="Lai Q."/>
            <person name="Shao Z."/>
            <person name="Qian P."/>
        </authorList>
    </citation>
    <scope>NUCLEOTIDE SEQUENCE [LARGE SCALE GENOMIC DNA]</scope>
    <source>
        <strain evidence="6 7">MCCC 1A02072</strain>
    </source>
</reference>
<dbReference type="InterPro" id="IPR003085">
    <property type="entry name" value="AcuC"/>
</dbReference>
<dbReference type="InterPro" id="IPR037138">
    <property type="entry name" value="His_deacetylse_dom_sf"/>
</dbReference>
<dbReference type="Gene3D" id="3.40.800.20">
    <property type="entry name" value="Histone deacetylase domain"/>
    <property type="match status" value="1"/>
</dbReference>
<evidence type="ECO:0000313" key="6">
    <source>
        <dbReference type="EMBL" id="KZB64641.1"/>
    </source>
</evidence>
<dbReference type="InterPro" id="IPR000286">
    <property type="entry name" value="HDACs"/>
</dbReference>
<evidence type="ECO:0000256" key="2">
    <source>
        <dbReference type="ARBA" id="ARBA00005947"/>
    </source>
</evidence>
<comment type="similarity">
    <text evidence="2">Belongs to the histone deacetylase family.</text>
</comment>
<feature type="domain" description="Histone deacetylase" evidence="5">
    <location>
        <begin position="38"/>
        <end position="322"/>
    </location>
</feature>
<dbReference type="InterPro" id="IPR023696">
    <property type="entry name" value="Ureohydrolase_dom_sf"/>
</dbReference>
<accession>A0A154L5B1</accession>
<comment type="caution">
    <text evidence="6">The sequence shown here is derived from an EMBL/GenBank/DDBJ whole genome shotgun (WGS) entry which is preliminary data.</text>
</comment>
<comment type="pathway">
    <text evidence="1">Ketone degradation; acetoin degradation.</text>
</comment>
<dbReference type="GO" id="GO:0045150">
    <property type="term" value="P:acetoin catabolic process"/>
    <property type="evidence" value="ECO:0007669"/>
    <property type="project" value="UniProtKB-UniPathway"/>
</dbReference>
<evidence type="ECO:0000313" key="7">
    <source>
        <dbReference type="Proteomes" id="UP000076335"/>
    </source>
</evidence>
<dbReference type="GO" id="GO:0040029">
    <property type="term" value="P:epigenetic regulation of gene expression"/>
    <property type="evidence" value="ECO:0007669"/>
    <property type="project" value="TreeGrafter"/>
</dbReference>
<dbReference type="PANTHER" id="PTHR10625:SF10">
    <property type="entry name" value="HISTONE DEACETYLASE HDAC1"/>
    <property type="match status" value="1"/>
</dbReference>
<sequence>MMPSDEPVLNYPDHRRHDIRPRMIAAEIYRGSSYGPKHPLAIPRVSLVVDMVHAMGWVDGDNYLIGPVATPAQLARFHDPDYIAAVAQAERDRMLPEDMMVRYGLGKNGNPIYPEIFRRPATAAGSSIMAAQLISDGGIIHHPAGGTHHGLRDRASGFCYFNDPVLGILELLDSGLDRVLYLDIDAHHGDGVQIAFADDDRVLTVSMHEEGLWPKTGHIDDIAGGFARNLPMPSGMNDDEMRYVLNEYFLPLAQQFSPQAIVLQCGCDTLAEDPLSRQMLGNQAIWDVVGAMIKMAPRCLVLGGGGYNPYGVARCWSGVWAVVNEIEIPPVLSVTAENILRAIKWAHSRGKQPDEKMLTSIRDPWRGGDIRDEVRTRVHRLKGYGL</sequence>
<proteinExistence type="inferred from homology"/>